<dbReference type="GO" id="GO:0006898">
    <property type="term" value="P:receptor-mediated endocytosis"/>
    <property type="evidence" value="ECO:0007669"/>
    <property type="project" value="TreeGrafter"/>
</dbReference>
<name>A0AAD5BUI3_AMBAR</name>
<dbReference type="InterPro" id="IPR012331">
    <property type="entry name" value="Clathrin_H-chain_linker"/>
</dbReference>
<comment type="caution">
    <text evidence="1">The sequence shown here is derived from an EMBL/GenBank/DDBJ whole genome shotgun (WGS) entry which is preliminary data.</text>
</comment>
<proteinExistence type="predicted"/>
<dbReference type="GO" id="GO:0005794">
    <property type="term" value="C:Golgi apparatus"/>
    <property type="evidence" value="ECO:0007669"/>
    <property type="project" value="TreeGrafter"/>
</dbReference>
<dbReference type="GO" id="GO:0032051">
    <property type="term" value="F:clathrin light chain binding"/>
    <property type="evidence" value="ECO:0007669"/>
    <property type="project" value="TreeGrafter"/>
</dbReference>
<dbReference type="Proteomes" id="UP001206925">
    <property type="component" value="Unassembled WGS sequence"/>
</dbReference>
<dbReference type="InterPro" id="IPR016024">
    <property type="entry name" value="ARM-type_fold"/>
</dbReference>
<dbReference type="GO" id="GO:0071439">
    <property type="term" value="C:clathrin complex"/>
    <property type="evidence" value="ECO:0007669"/>
    <property type="project" value="TreeGrafter"/>
</dbReference>
<dbReference type="AlphaFoldDB" id="A0AAD5BUI3"/>
<evidence type="ECO:0000313" key="1">
    <source>
        <dbReference type="EMBL" id="KAI7728708.1"/>
    </source>
</evidence>
<reference evidence="1" key="1">
    <citation type="submission" date="2022-06" db="EMBL/GenBank/DDBJ databases">
        <title>Uncovering the hologenomic basis of an extraordinary plant invasion.</title>
        <authorList>
            <person name="Bieker V.C."/>
            <person name="Martin M.D."/>
            <person name="Gilbert T."/>
            <person name="Hodgins K."/>
            <person name="Battlay P."/>
            <person name="Petersen B."/>
            <person name="Wilson J."/>
        </authorList>
    </citation>
    <scope>NUCLEOTIDE SEQUENCE</scope>
    <source>
        <strain evidence="1">AA19_3_7</strain>
        <tissue evidence="1">Leaf</tissue>
    </source>
</reference>
<evidence type="ECO:0000313" key="2">
    <source>
        <dbReference type="Proteomes" id="UP001206925"/>
    </source>
</evidence>
<sequence>MCISMDLSTVVQHFQELFAQTKYKEATELAAESPQGILRTPDTIVKFQGSFCFYYSLSDSSNFQIRIQAAPTLATGSSLSNSYCYIGVA</sequence>
<dbReference type="GO" id="GO:0009506">
    <property type="term" value="C:plasmodesma"/>
    <property type="evidence" value="ECO:0007669"/>
    <property type="project" value="TreeGrafter"/>
</dbReference>
<dbReference type="Gene3D" id="1.25.40.30">
    <property type="match status" value="1"/>
</dbReference>
<organism evidence="1 2">
    <name type="scientific">Ambrosia artemisiifolia</name>
    <name type="common">Common ragweed</name>
    <dbReference type="NCBI Taxonomy" id="4212"/>
    <lineage>
        <taxon>Eukaryota</taxon>
        <taxon>Viridiplantae</taxon>
        <taxon>Streptophyta</taxon>
        <taxon>Embryophyta</taxon>
        <taxon>Tracheophyta</taxon>
        <taxon>Spermatophyta</taxon>
        <taxon>Magnoliopsida</taxon>
        <taxon>eudicotyledons</taxon>
        <taxon>Gunneridae</taxon>
        <taxon>Pentapetalae</taxon>
        <taxon>asterids</taxon>
        <taxon>campanulids</taxon>
        <taxon>Asterales</taxon>
        <taxon>Asteraceae</taxon>
        <taxon>Asteroideae</taxon>
        <taxon>Heliantheae alliance</taxon>
        <taxon>Heliantheae</taxon>
        <taxon>Ambrosia</taxon>
    </lineage>
</organism>
<protein>
    <submittedName>
        <fullName evidence="1">Uncharacterized protein</fullName>
    </submittedName>
</protein>
<dbReference type="PANTHER" id="PTHR10292:SF34">
    <property type="entry name" value="CLATHRIN HEAVY CHAIN 1-RELATED"/>
    <property type="match status" value="1"/>
</dbReference>
<dbReference type="GO" id="GO:0005886">
    <property type="term" value="C:plasma membrane"/>
    <property type="evidence" value="ECO:0007669"/>
    <property type="project" value="TreeGrafter"/>
</dbReference>
<keyword evidence="2" id="KW-1185">Reference proteome</keyword>
<dbReference type="EMBL" id="JAMZMK010011166">
    <property type="protein sequence ID" value="KAI7728708.1"/>
    <property type="molecule type" value="Genomic_DNA"/>
</dbReference>
<gene>
    <name evidence="1" type="ORF">M8C21_019079</name>
</gene>
<dbReference type="GO" id="GO:0009507">
    <property type="term" value="C:chloroplast"/>
    <property type="evidence" value="ECO:0007669"/>
    <property type="project" value="TreeGrafter"/>
</dbReference>
<dbReference type="Pfam" id="PF13838">
    <property type="entry name" value="Clathrin_H_link"/>
    <property type="match status" value="1"/>
</dbReference>
<accession>A0AAD5BUI3</accession>
<dbReference type="PANTHER" id="PTHR10292">
    <property type="entry name" value="CLATHRIN HEAVY CHAIN RELATED"/>
    <property type="match status" value="1"/>
</dbReference>
<dbReference type="SUPFAM" id="SSF48371">
    <property type="entry name" value="ARM repeat"/>
    <property type="match status" value="1"/>
</dbReference>